<evidence type="ECO:0000256" key="4">
    <source>
        <dbReference type="ARBA" id="ARBA00022692"/>
    </source>
</evidence>
<feature type="transmembrane region" description="Helical" evidence="8">
    <location>
        <begin position="216"/>
        <end position="241"/>
    </location>
</feature>
<evidence type="ECO:0000256" key="1">
    <source>
        <dbReference type="ARBA" id="ARBA00004651"/>
    </source>
</evidence>
<feature type="transmembrane region" description="Helical" evidence="8">
    <location>
        <begin position="153"/>
        <end position="172"/>
    </location>
</feature>
<dbReference type="CDD" id="cd06854">
    <property type="entry name" value="GT_WbpL_WbcO_like"/>
    <property type="match status" value="1"/>
</dbReference>
<comment type="subcellular location">
    <subcellularLocation>
        <location evidence="1">Cell membrane</location>
        <topology evidence="1">Multi-pass membrane protein</topology>
    </subcellularLocation>
</comment>
<feature type="transmembrane region" description="Helical" evidence="8">
    <location>
        <begin position="179"/>
        <end position="196"/>
    </location>
</feature>
<dbReference type="PANTHER" id="PTHR22926:SF3">
    <property type="entry name" value="UNDECAPRENYL-PHOSPHATE ALPHA-N-ACETYLGLUCOSAMINYL 1-PHOSPHATE TRANSFERASE"/>
    <property type="match status" value="1"/>
</dbReference>
<dbReference type="PANTHER" id="PTHR22926">
    <property type="entry name" value="PHOSPHO-N-ACETYLMURAMOYL-PENTAPEPTIDE-TRANSFERASE"/>
    <property type="match status" value="1"/>
</dbReference>
<keyword evidence="4 8" id="KW-0812">Transmembrane</keyword>
<sequence length="341" mass="35974">MLGMLLVVTLSSWAASGAVLRLLQRWQVFDQPNHRSSHEIATPRGGGLAVVPVIVLAWIGGGLAFGTIPTGFWPLLGGLLLLAAVSWLDDLRSLPAGLRLAVQITAVALGLWGSGGDALIFGGILPALLDHLIVGLLWIWFINLFNFMDGIDGITAVESVAVAGGIALCAALASLGSDLVFWSASLAAAALGFVWWNWAPARIFLGDVGSVPLGYLLGWLLILLAGTGQWAAALILPLYYLADATWTLGRRALRGEALWRAHREHFYQQAVQRGFSHAAVSSRILVCNMVLAGLALAAVAGLAWPVALGLACLAVAVLLFMLAKQDPPAQNSRDRGENGSP</sequence>
<feature type="transmembrane region" description="Helical" evidence="8">
    <location>
        <begin position="306"/>
        <end position="323"/>
    </location>
</feature>
<dbReference type="GO" id="GO:0005886">
    <property type="term" value="C:plasma membrane"/>
    <property type="evidence" value="ECO:0007669"/>
    <property type="project" value="UniProtKB-SubCell"/>
</dbReference>
<keyword evidence="2" id="KW-1003">Cell membrane</keyword>
<keyword evidence="6 8" id="KW-0472">Membrane</keyword>
<reference evidence="9" key="1">
    <citation type="submission" date="2020-03" db="EMBL/GenBank/DDBJ databases">
        <title>Genome of Pelagibius litoralis DSM 21314T.</title>
        <authorList>
            <person name="Wang G."/>
        </authorList>
    </citation>
    <scope>NUCLEOTIDE SEQUENCE</scope>
    <source>
        <strain evidence="9">DSM 21314</strain>
    </source>
</reference>
<dbReference type="AlphaFoldDB" id="A0A967F0R5"/>
<name>A0A967F0R5_9PROT</name>
<evidence type="ECO:0000256" key="2">
    <source>
        <dbReference type="ARBA" id="ARBA00022475"/>
    </source>
</evidence>
<evidence type="ECO:0000313" key="9">
    <source>
        <dbReference type="EMBL" id="NIA71028.1"/>
    </source>
</evidence>
<keyword evidence="7" id="KW-0479">Metal-binding</keyword>
<proteinExistence type="predicted"/>
<keyword evidence="10" id="KW-1185">Reference proteome</keyword>
<dbReference type="InterPro" id="IPR000715">
    <property type="entry name" value="Glycosyl_transferase_4"/>
</dbReference>
<gene>
    <name evidence="9" type="ORF">HBA54_20725</name>
</gene>
<organism evidence="9 10">
    <name type="scientific">Pelagibius litoralis</name>
    <dbReference type="NCBI Taxonomy" id="374515"/>
    <lineage>
        <taxon>Bacteria</taxon>
        <taxon>Pseudomonadati</taxon>
        <taxon>Pseudomonadota</taxon>
        <taxon>Alphaproteobacteria</taxon>
        <taxon>Rhodospirillales</taxon>
        <taxon>Rhodovibrionaceae</taxon>
        <taxon>Pelagibius</taxon>
    </lineage>
</organism>
<comment type="cofactor">
    <cofactor evidence="7">
        <name>Mg(2+)</name>
        <dbReference type="ChEBI" id="CHEBI:18420"/>
    </cofactor>
</comment>
<feature type="transmembrane region" description="Helical" evidence="8">
    <location>
        <begin position="94"/>
        <end position="112"/>
    </location>
</feature>
<dbReference type="GO" id="GO:0044038">
    <property type="term" value="P:cell wall macromolecule biosynthetic process"/>
    <property type="evidence" value="ECO:0007669"/>
    <property type="project" value="TreeGrafter"/>
</dbReference>
<feature type="binding site" evidence="7">
    <location>
        <position position="207"/>
    </location>
    <ligand>
        <name>Mg(2+)</name>
        <dbReference type="ChEBI" id="CHEBI:18420"/>
    </ligand>
</feature>
<keyword evidence="5 8" id="KW-1133">Transmembrane helix</keyword>
<dbReference type="Proteomes" id="UP000761264">
    <property type="component" value="Unassembled WGS sequence"/>
</dbReference>
<evidence type="ECO:0000256" key="8">
    <source>
        <dbReference type="SAM" id="Phobius"/>
    </source>
</evidence>
<dbReference type="GO" id="GO:0016780">
    <property type="term" value="F:phosphotransferase activity, for other substituted phosphate groups"/>
    <property type="evidence" value="ECO:0007669"/>
    <property type="project" value="InterPro"/>
</dbReference>
<evidence type="ECO:0000256" key="7">
    <source>
        <dbReference type="PIRSR" id="PIRSR600715-1"/>
    </source>
</evidence>
<dbReference type="GO" id="GO:0009103">
    <property type="term" value="P:lipopolysaccharide biosynthetic process"/>
    <property type="evidence" value="ECO:0007669"/>
    <property type="project" value="TreeGrafter"/>
</dbReference>
<evidence type="ECO:0000313" key="10">
    <source>
        <dbReference type="Proteomes" id="UP000761264"/>
    </source>
</evidence>
<feature type="binding site" evidence="7">
    <location>
        <position position="146"/>
    </location>
    <ligand>
        <name>Mg(2+)</name>
        <dbReference type="ChEBI" id="CHEBI:18420"/>
    </ligand>
</feature>
<feature type="transmembrane region" description="Helical" evidence="8">
    <location>
        <begin position="119"/>
        <end position="141"/>
    </location>
</feature>
<keyword evidence="3" id="KW-0808">Transferase</keyword>
<comment type="caution">
    <text evidence="9">The sequence shown here is derived from an EMBL/GenBank/DDBJ whole genome shotgun (WGS) entry which is preliminary data.</text>
</comment>
<dbReference type="EMBL" id="JAAQPH010000018">
    <property type="protein sequence ID" value="NIA71028.1"/>
    <property type="molecule type" value="Genomic_DNA"/>
</dbReference>
<protein>
    <submittedName>
        <fullName evidence="9">Glycosyltransferase family 4 protein</fullName>
    </submittedName>
</protein>
<evidence type="ECO:0000256" key="6">
    <source>
        <dbReference type="ARBA" id="ARBA00023136"/>
    </source>
</evidence>
<feature type="transmembrane region" description="Helical" evidence="8">
    <location>
        <begin position="45"/>
        <end position="65"/>
    </location>
</feature>
<feature type="transmembrane region" description="Helical" evidence="8">
    <location>
        <begin position="72"/>
        <end position="88"/>
    </location>
</feature>
<evidence type="ECO:0000256" key="5">
    <source>
        <dbReference type="ARBA" id="ARBA00022989"/>
    </source>
</evidence>
<evidence type="ECO:0000256" key="3">
    <source>
        <dbReference type="ARBA" id="ARBA00022679"/>
    </source>
</evidence>
<keyword evidence="7" id="KW-0460">Magnesium</keyword>
<accession>A0A967F0R5</accession>
<dbReference type="GO" id="GO:0046872">
    <property type="term" value="F:metal ion binding"/>
    <property type="evidence" value="ECO:0007669"/>
    <property type="project" value="UniProtKB-KW"/>
</dbReference>
<dbReference type="GO" id="GO:0071555">
    <property type="term" value="P:cell wall organization"/>
    <property type="evidence" value="ECO:0007669"/>
    <property type="project" value="TreeGrafter"/>
</dbReference>
<dbReference type="Pfam" id="PF00953">
    <property type="entry name" value="Glycos_transf_4"/>
    <property type="match status" value="1"/>
</dbReference>